<feature type="region of interest" description="Disordered" evidence="1">
    <location>
        <begin position="146"/>
        <end position="209"/>
    </location>
</feature>
<proteinExistence type="predicted"/>
<organism evidence="3 4">
    <name type="scientific">Galerina marginata (strain CBS 339.88)</name>
    <dbReference type="NCBI Taxonomy" id="685588"/>
    <lineage>
        <taxon>Eukaryota</taxon>
        <taxon>Fungi</taxon>
        <taxon>Dikarya</taxon>
        <taxon>Basidiomycota</taxon>
        <taxon>Agaricomycotina</taxon>
        <taxon>Agaricomycetes</taxon>
        <taxon>Agaricomycetidae</taxon>
        <taxon>Agaricales</taxon>
        <taxon>Agaricineae</taxon>
        <taxon>Strophariaceae</taxon>
        <taxon>Galerina</taxon>
    </lineage>
</organism>
<feature type="transmembrane region" description="Helical" evidence="2">
    <location>
        <begin position="83"/>
        <end position="105"/>
    </location>
</feature>
<dbReference type="AlphaFoldDB" id="A0A067ST52"/>
<dbReference type="EMBL" id="KL142384">
    <property type="protein sequence ID" value="KDR74125.1"/>
    <property type="molecule type" value="Genomic_DNA"/>
</dbReference>
<keyword evidence="2" id="KW-0472">Membrane</keyword>
<sequence length="209" mass="23232">MPHSRSIIIRNSVPLSPVLQQTAYASTDIIQPLSAAMPPTPTPVPASTSTPTSACMCNITIALETITAMPRPRQHRPITPIENFVFGLISIILIFLLLWLIWSLVVEYPGYGREQRRIAEAYKSLTPAGETKHPLSLSDPYPEKVVPAATENPPSEPQDVPIASKNCSYGGISQHTYKDLQHRDRRRESPPRSTLLPDMTPFKAPYMSY</sequence>
<evidence type="ECO:0000313" key="4">
    <source>
        <dbReference type="Proteomes" id="UP000027222"/>
    </source>
</evidence>
<feature type="compositionally biased region" description="Basic and acidic residues" evidence="1">
    <location>
        <begin position="176"/>
        <end position="190"/>
    </location>
</feature>
<evidence type="ECO:0000256" key="1">
    <source>
        <dbReference type="SAM" id="MobiDB-lite"/>
    </source>
</evidence>
<dbReference type="HOGENOM" id="CLU_1315491_0_0_1"/>
<evidence type="ECO:0000313" key="3">
    <source>
        <dbReference type="EMBL" id="KDR74125.1"/>
    </source>
</evidence>
<evidence type="ECO:0000256" key="2">
    <source>
        <dbReference type="SAM" id="Phobius"/>
    </source>
</evidence>
<accession>A0A067ST52</accession>
<gene>
    <name evidence="3" type="ORF">GALMADRAFT_604527</name>
</gene>
<keyword evidence="2" id="KW-1133">Transmembrane helix</keyword>
<dbReference type="Proteomes" id="UP000027222">
    <property type="component" value="Unassembled WGS sequence"/>
</dbReference>
<keyword evidence="2" id="KW-0812">Transmembrane</keyword>
<name>A0A067ST52_GALM3</name>
<feature type="compositionally biased region" description="Polar residues" evidence="1">
    <location>
        <begin position="165"/>
        <end position="175"/>
    </location>
</feature>
<protein>
    <submittedName>
        <fullName evidence="3">Uncharacterized protein</fullName>
    </submittedName>
</protein>
<keyword evidence="4" id="KW-1185">Reference proteome</keyword>
<reference evidence="4" key="1">
    <citation type="journal article" date="2014" name="Proc. Natl. Acad. Sci. U.S.A.">
        <title>Extensive sampling of basidiomycete genomes demonstrates inadequacy of the white-rot/brown-rot paradigm for wood decay fungi.</title>
        <authorList>
            <person name="Riley R."/>
            <person name="Salamov A.A."/>
            <person name="Brown D.W."/>
            <person name="Nagy L.G."/>
            <person name="Floudas D."/>
            <person name="Held B.W."/>
            <person name="Levasseur A."/>
            <person name="Lombard V."/>
            <person name="Morin E."/>
            <person name="Otillar R."/>
            <person name="Lindquist E.A."/>
            <person name="Sun H."/>
            <person name="LaButti K.M."/>
            <person name="Schmutz J."/>
            <person name="Jabbour D."/>
            <person name="Luo H."/>
            <person name="Baker S.E."/>
            <person name="Pisabarro A.G."/>
            <person name="Walton J.D."/>
            <person name="Blanchette R.A."/>
            <person name="Henrissat B."/>
            <person name="Martin F."/>
            <person name="Cullen D."/>
            <person name="Hibbett D.S."/>
            <person name="Grigoriev I.V."/>
        </authorList>
    </citation>
    <scope>NUCLEOTIDE SEQUENCE [LARGE SCALE GENOMIC DNA]</scope>
    <source>
        <strain evidence="4">CBS 339.88</strain>
    </source>
</reference>